<accession>A0A1T0A6M7</accession>
<dbReference type="OrthoDB" id="5298361at2"/>
<dbReference type="SUPFAM" id="SSF89447">
    <property type="entry name" value="AbrB/MazE/MraZ-like"/>
    <property type="match status" value="1"/>
</dbReference>
<dbReference type="Gene3D" id="2.10.260.10">
    <property type="match status" value="1"/>
</dbReference>
<gene>
    <name evidence="2" type="primary">vapB1</name>
    <name evidence="1" type="ORF">B0181_03325</name>
    <name evidence="2" type="ORF">NCTC10293_01537</name>
</gene>
<sequence>MPTIHTKPIKAGNSQAVRLPKEFAYPADTPLMMSKENGIITIRPVTTLGEVPSLFKALGDKMGDDEFKRTEFDDKGRDW</sequence>
<name>A0A1T0A6M7_9GAMM</name>
<evidence type="ECO:0000313" key="3">
    <source>
        <dbReference type="Proteomes" id="UP000190435"/>
    </source>
</evidence>
<dbReference type="Proteomes" id="UP000255279">
    <property type="component" value="Unassembled WGS sequence"/>
</dbReference>
<reference evidence="1 3" key="1">
    <citation type="submission" date="2017-02" db="EMBL/GenBank/DDBJ databases">
        <title>Draft genome sequence of Moraxella caviae CCUG 355 type strain.</title>
        <authorList>
            <person name="Engstrom-Jakobsson H."/>
            <person name="Salva-Serra F."/>
            <person name="Thorell K."/>
            <person name="Gonzales-Siles L."/>
            <person name="Karlsson R."/>
            <person name="Boulund F."/>
            <person name="Engstrand L."/>
            <person name="Moore E."/>
        </authorList>
    </citation>
    <scope>NUCLEOTIDE SEQUENCE [LARGE SCALE GENOMIC DNA]</scope>
    <source>
        <strain evidence="1 3">CCUG 355</strain>
    </source>
</reference>
<organism evidence="1 3">
    <name type="scientific">Moraxella caviae</name>
    <dbReference type="NCBI Taxonomy" id="34060"/>
    <lineage>
        <taxon>Bacteria</taxon>
        <taxon>Pseudomonadati</taxon>
        <taxon>Pseudomonadota</taxon>
        <taxon>Gammaproteobacteria</taxon>
        <taxon>Moraxellales</taxon>
        <taxon>Moraxellaceae</taxon>
        <taxon>Moraxella</taxon>
    </lineage>
</organism>
<dbReference type="Proteomes" id="UP000190435">
    <property type="component" value="Unassembled WGS sequence"/>
</dbReference>
<protein>
    <submittedName>
        <fullName evidence="2">Antitoxin VapB1</fullName>
    </submittedName>
</protein>
<keyword evidence="3" id="KW-1185">Reference proteome</keyword>
<dbReference type="RefSeq" id="WP_078276065.1">
    <property type="nucleotide sequence ID" value="NZ_CAACXO010000059.1"/>
</dbReference>
<dbReference type="AlphaFoldDB" id="A0A1T0A6M7"/>
<dbReference type="EMBL" id="UGQE01000004">
    <property type="protein sequence ID" value="STZ13957.1"/>
    <property type="molecule type" value="Genomic_DNA"/>
</dbReference>
<dbReference type="InterPro" id="IPR037914">
    <property type="entry name" value="SpoVT-AbrB_sf"/>
</dbReference>
<evidence type="ECO:0000313" key="2">
    <source>
        <dbReference type="EMBL" id="STZ13957.1"/>
    </source>
</evidence>
<reference evidence="2 4" key="2">
    <citation type="submission" date="2018-06" db="EMBL/GenBank/DDBJ databases">
        <authorList>
            <consortium name="Pathogen Informatics"/>
            <person name="Doyle S."/>
        </authorList>
    </citation>
    <scope>NUCLEOTIDE SEQUENCE [LARGE SCALE GENOMIC DNA]</scope>
    <source>
        <strain evidence="2 4">NCTC10293</strain>
    </source>
</reference>
<evidence type="ECO:0000313" key="1">
    <source>
        <dbReference type="EMBL" id="OOR91347.1"/>
    </source>
</evidence>
<dbReference type="STRING" id="34060.B0181_03325"/>
<dbReference type="EMBL" id="MUXU01000022">
    <property type="protein sequence ID" value="OOR91347.1"/>
    <property type="molecule type" value="Genomic_DNA"/>
</dbReference>
<proteinExistence type="predicted"/>
<evidence type="ECO:0000313" key="4">
    <source>
        <dbReference type="Proteomes" id="UP000255279"/>
    </source>
</evidence>